<organism evidence="1 2">
    <name type="scientific">Serratia rhizosphaerae</name>
    <dbReference type="NCBI Taxonomy" id="2597702"/>
    <lineage>
        <taxon>Bacteria</taxon>
        <taxon>Pseudomonadati</taxon>
        <taxon>Pseudomonadota</taxon>
        <taxon>Gammaproteobacteria</taxon>
        <taxon>Enterobacterales</taxon>
        <taxon>Yersiniaceae</taxon>
        <taxon>Serratia</taxon>
    </lineage>
</organism>
<proteinExistence type="predicted"/>
<protein>
    <submittedName>
        <fullName evidence="1">Uncharacterized protein</fullName>
    </submittedName>
</protein>
<accession>A0ABX6GS63</accession>
<gene>
    <name evidence="1" type="ORF">FO014_20150</name>
</gene>
<evidence type="ECO:0000313" key="2">
    <source>
        <dbReference type="Proteomes" id="UP000430368"/>
    </source>
</evidence>
<dbReference type="RefSeq" id="WP_160030799.1">
    <property type="nucleotide sequence ID" value="NZ_CP041764.1"/>
</dbReference>
<name>A0ABX6GS63_9GAMM</name>
<dbReference type="EMBL" id="CP041764">
    <property type="protein sequence ID" value="QHA89111.1"/>
    <property type="molecule type" value="Genomic_DNA"/>
</dbReference>
<reference evidence="1 2" key="1">
    <citation type="submission" date="2019-07" db="EMBL/GenBank/DDBJ databases">
        <title>Serratia dokdonensis sp. nov., an elicitor of systemic resistance in Nicotiana Tabacum.</title>
        <authorList>
            <person name="Son J.-S."/>
            <person name="Hwang Y.-J."/>
            <person name="Lee S.-Y."/>
            <person name="Ghim S.-Y."/>
        </authorList>
    </citation>
    <scope>NUCLEOTIDE SEQUENCE [LARGE SCALE GENOMIC DNA]</scope>
    <source>
        <strain evidence="1 2">KUDC3025</strain>
    </source>
</reference>
<evidence type="ECO:0000313" key="1">
    <source>
        <dbReference type="EMBL" id="QHA89111.1"/>
    </source>
</evidence>
<dbReference type="Proteomes" id="UP000430368">
    <property type="component" value="Chromosome"/>
</dbReference>
<sequence>MPVRFFYACRYCGYTAKRAAILKNSSDVLDLMITHRYDLTEYAAREGIAACVMHGLFLFLLRCHHAGLGLLISPQ</sequence>
<keyword evidence="2" id="KW-1185">Reference proteome</keyword>